<feature type="domain" description="HTH tetR-type" evidence="3">
    <location>
        <begin position="13"/>
        <end position="73"/>
    </location>
</feature>
<evidence type="ECO:0000256" key="1">
    <source>
        <dbReference type="ARBA" id="ARBA00023125"/>
    </source>
</evidence>
<reference evidence="4 5" key="1">
    <citation type="submission" date="2020-08" db="EMBL/GenBank/DDBJ databases">
        <title>Whole genome shotgun sequence of Actinocatenispora thailandica NBRC 105041.</title>
        <authorList>
            <person name="Komaki H."/>
            <person name="Tamura T."/>
        </authorList>
    </citation>
    <scope>NUCLEOTIDE SEQUENCE [LARGE SCALE GENOMIC DNA]</scope>
    <source>
        <strain evidence="4 5">NBRC 105041</strain>
    </source>
</reference>
<dbReference type="InterPro" id="IPR041583">
    <property type="entry name" value="TetR_C_31"/>
</dbReference>
<protein>
    <recommendedName>
        <fullName evidence="3">HTH tetR-type domain-containing protein</fullName>
    </recommendedName>
</protein>
<feature type="DNA-binding region" description="H-T-H motif" evidence="2">
    <location>
        <begin position="36"/>
        <end position="55"/>
    </location>
</feature>
<dbReference type="Proteomes" id="UP000611640">
    <property type="component" value="Chromosome"/>
</dbReference>
<dbReference type="InterPro" id="IPR050109">
    <property type="entry name" value="HTH-type_TetR-like_transc_reg"/>
</dbReference>
<organism evidence="4 5">
    <name type="scientific">Actinocatenispora thailandica</name>
    <dbReference type="NCBI Taxonomy" id="227318"/>
    <lineage>
        <taxon>Bacteria</taxon>
        <taxon>Bacillati</taxon>
        <taxon>Actinomycetota</taxon>
        <taxon>Actinomycetes</taxon>
        <taxon>Micromonosporales</taxon>
        <taxon>Micromonosporaceae</taxon>
        <taxon>Actinocatenispora</taxon>
    </lineage>
</organism>
<dbReference type="InterPro" id="IPR001647">
    <property type="entry name" value="HTH_TetR"/>
</dbReference>
<dbReference type="KEGG" id="atl:Athai_68070"/>
<keyword evidence="5" id="KW-1185">Reference proteome</keyword>
<dbReference type="GO" id="GO:0003700">
    <property type="term" value="F:DNA-binding transcription factor activity"/>
    <property type="evidence" value="ECO:0007669"/>
    <property type="project" value="TreeGrafter"/>
</dbReference>
<dbReference type="PANTHER" id="PTHR30055:SF231">
    <property type="entry name" value="TRANSCRIPTIONAL REGULATORY PROTEIN (PROBABLY DEOR-FAMILY)-RELATED"/>
    <property type="match status" value="1"/>
</dbReference>
<proteinExistence type="predicted"/>
<dbReference type="PANTHER" id="PTHR30055">
    <property type="entry name" value="HTH-TYPE TRANSCRIPTIONAL REGULATOR RUTR"/>
    <property type="match status" value="1"/>
</dbReference>
<sequence length="203" mass="22089">MVPYPERVPPPNAARRRALATAATELVVAQGLHGLTHRSVDRQAGVPAGTTSNYFPSRDALLVAVAEQLVERHHEDMHRQTEQARGGRRRRGTLAEAVDLIAGSLWHAATAERDRYLAIFELQGELRRRPELAGTLGALVARAAQDTAAYHREYQLPIPPAAVPTLQALYGGALLALLAVPPEQVSREAARSYAVAMIHGVRH</sequence>
<dbReference type="PROSITE" id="PS50977">
    <property type="entry name" value="HTH_TETR_2"/>
    <property type="match status" value="1"/>
</dbReference>
<evidence type="ECO:0000313" key="4">
    <source>
        <dbReference type="EMBL" id="BCJ39304.1"/>
    </source>
</evidence>
<accession>A0A7R7I182</accession>
<dbReference type="SUPFAM" id="SSF46689">
    <property type="entry name" value="Homeodomain-like"/>
    <property type="match status" value="1"/>
</dbReference>
<dbReference type="Gene3D" id="1.10.357.10">
    <property type="entry name" value="Tetracycline Repressor, domain 2"/>
    <property type="match status" value="1"/>
</dbReference>
<dbReference type="InterPro" id="IPR009057">
    <property type="entry name" value="Homeodomain-like_sf"/>
</dbReference>
<dbReference type="GO" id="GO:0000976">
    <property type="term" value="F:transcription cis-regulatory region binding"/>
    <property type="evidence" value="ECO:0007669"/>
    <property type="project" value="TreeGrafter"/>
</dbReference>
<dbReference type="AlphaFoldDB" id="A0A7R7I182"/>
<evidence type="ECO:0000259" key="3">
    <source>
        <dbReference type="PROSITE" id="PS50977"/>
    </source>
</evidence>
<keyword evidence="1 2" id="KW-0238">DNA-binding</keyword>
<evidence type="ECO:0000256" key="2">
    <source>
        <dbReference type="PROSITE-ProRule" id="PRU00335"/>
    </source>
</evidence>
<dbReference type="Pfam" id="PF17940">
    <property type="entry name" value="TetR_C_31"/>
    <property type="match status" value="1"/>
</dbReference>
<gene>
    <name evidence="4" type="ORF">Athai_68070</name>
</gene>
<dbReference type="EMBL" id="AP023355">
    <property type="protein sequence ID" value="BCJ39304.1"/>
    <property type="molecule type" value="Genomic_DNA"/>
</dbReference>
<dbReference type="Pfam" id="PF00440">
    <property type="entry name" value="TetR_N"/>
    <property type="match status" value="1"/>
</dbReference>
<evidence type="ECO:0000313" key="5">
    <source>
        <dbReference type="Proteomes" id="UP000611640"/>
    </source>
</evidence>
<name>A0A7R7I182_9ACTN</name>